<reference evidence="1 2" key="1">
    <citation type="submission" date="2020-02" db="EMBL/GenBank/DDBJ databases">
        <authorList>
            <person name="Criscuolo A."/>
        </authorList>
    </citation>
    <scope>NUCLEOTIDE SEQUENCE [LARGE SCALE GENOMIC DNA]</scope>
    <source>
        <strain evidence="1">CIP105534</strain>
    </source>
</reference>
<protein>
    <recommendedName>
        <fullName evidence="3">Peptidase S74 domain-containing protein</fullName>
    </recommendedName>
</protein>
<keyword evidence="2" id="KW-1185">Reference proteome</keyword>
<sequence length="1093" mass="116114">MAIQTLNTIKNWFKTGLKPSQQQFWDTWDSFRHKFEKVPVKDIEGIDELLLTKADKTVLDNHLADKNAHAPQVNTDWNSESGFSQLLNKPEFKTINGEPIVGTGDIALDVEGLTFEQVLSNGNETTQTALFKSYADSDIYTNAISGRNIEMTQSSTATRGENKIASLNLNSEQIDFVNLNTGETTALFAQGVEFGNLNSNHFSALGMNPATTASYSNVLMPVMTEEGETKTLATLNDIPTFLPVSATQSGIVDNTSLQELGGVDKLINGVRIGKGSGNDPENSSFGLSALSSNTTGTANTAIGSEALLSNISANNNTAIGNWALRLNQTSPSNTALGVNALTKLLSGVGFNTAVGASALGDLTTGNQNIAVGASSLRRATTGNFNMAIGNNTLSKLTTTNNNTAIGANAGTGITGANNTAIGFLSNGTSAVSSGSYNTTLGYQSGGQLTTGGGNVLIGSYANNAGTGFSTGNNNIAISSDYWYTGVTTGSNNTLVGNIRGLSANDSNLIILADGSQNVAIRKEADNRLLAPTLTNDLIDSGGAKSLLTKEYLDAHSEGGSQNLDEILDNGNIAIGKFIRLNEDSNLQTNSVDIKFDKTVYRDKQQGTPSTEYDKNSITKFDVVLQDVISDFDFSVGVGNFKLPVKTKGSDYTLATTDDITGGSQNLQQTLDNGSTATRENSYINLLSGPTKSTEIHWSNESDGVTDPAIYSTYSQLDGSITLESGSSLESSNNYSSLLMSPDSMYLRYFKDGNGTLVGFRDPINMDNKLYFPSLPYNSQGYDLATTSDISLQKALNNDSSANVIDNLIDITNTDSETGESTNFYLFPNSIGFSDSRDGKASKISMQDSEIELIQSTNSGSFRTSVTITEPISDSNIKFPAPTVAGNYTLATTKDFKTINGQSIVGTGDISVYDDNVLHKTGNESKDGDLNITGNLGITGTIEITDMDTFPRPPETNIILNKNGDLTATNFIGRSITSFTGQFHSNVTIGTAGYNGSKLEVNGTISTNGINVAAALTESSDVIFNSTPVGSQRTIAGNTIQIAGATGDYFLETFRYNASDYGMQRITFTSTASAGRFFIRTLTAGVWSAWIEKQ</sequence>
<organism evidence="1 2">
    <name type="scientific">Flavobacterium bizetiae</name>
    <dbReference type="NCBI Taxonomy" id="2704140"/>
    <lineage>
        <taxon>Bacteria</taxon>
        <taxon>Pseudomonadati</taxon>
        <taxon>Bacteroidota</taxon>
        <taxon>Flavobacteriia</taxon>
        <taxon>Flavobacteriales</taxon>
        <taxon>Flavobacteriaceae</taxon>
        <taxon>Flavobacterium</taxon>
    </lineage>
</organism>
<dbReference type="Proteomes" id="UP000479938">
    <property type="component" value="Unassembled WGS sequence"/>
</dbReference>
<dbReference type="EMBL" id="CADCSU010000124">
    <property type="protein sequence ID" value="CAA9201220.1"/>
    <property type="molecule type" value="Genomic_DNA"/>
</dbReference>
<gene>
    <name evidence="1" type="ORF">FLA105534_03472</name>
</gene>
<dbReference type="CDD" id="cd19958">
    <property type="entry name" value="pyocin_knob"/>
    <property type="match status" value="1"/>
</dbReference>
<name>A0A6J4GSG7_9FLAO</name>
<proteinExistence type="predicted"/>
<dbReference type="RefSeq" id="WP_173971964.1">
    <property type="nucleotide sequence ID" value="NZ_CADCSU010000124.1"/>
</dbReference>
<dbReference type="AlphaFoldDB" id="A0A6J4GSG7"/>
<evidence type="ECO:0000313" key="2">
    <source>
        <dbReference type="Proteomes" id="UP000479938"/>
    </source>
</evidence>
<evidence type="ECO:0008006" key="3">
    <source>
        <dbReference type="Google" id="ProtNLM"/>
    </source>
</evidence>
<accession>A0A6J4GSG7</accession>
<evidence type="ECO:0000313" key="1">
    <source>
        <dbReference type="EMBL" id="CAA9201220.1"/>
    </source>
</evidence>